<dbReference type="InterPro" id="IPR016181">
    <property type="entry name" value="Acyl_CoA_acyltransferase"/>
</dbReference>
<dbReference type="PROSITE" id="PS51186">
    <property type="entry name" value="GNAT"/>
    <property type="match status" value="1"/>
</dbReference>
<dbReference type="Gene3D" id="3.40.630.30">
    <property type="match status" value="1"/>
</dbReference>
<gene>
    <name evidence="2" type="ORF">ENR64_26150</name>
</gene>
<dbReference type="InterPro" id="IPR000182">
    <property type="entry name" value="GNAT_dom"/>
</dbReference>
<dbReference type="PANTHER" id="PTHR43233">
    <property type="entry name" value="FAMILY N-ACETYLTRANSFERASE, PUTATIVE (AFU_ORTHOLOGUE AFUA_6G03350)-RELATED"/>
    <property type="match status" value="1"/>
</dbReference>
<evidence type="ECO:0000313" key="2">
    <source>
        <dbReference type="EMBL" id="HFN01170.1"/>
    </source>
</evidence>
<keyword evidence="2" id="KW-0808">Transferase</keyword>
<dbReference type="CDD" id="cd04301">
    <property type="entry name" value="NAT_SF"/>
    <property type="match status" value="1"/>
</dbReference>
<protein>
    <submittedName>
        <fullName evidence="2">N-acetyltransferase</fullName>
    </submittedName>
</protein>
<dbReference type="EMBL" id="DSRU01000378">
    <property type="protein sequence ID" value="HFN01170.1"/>
    <property type="molecule type" value="Genomic_DNA"/>
</dbReference>
<proteinExistence type="predicted"/>
<organism evidence="2">
    <name type="scientific">Oscillatoriales cyanobacterium SpSt-418</name>
    <dbReference type="NCBI Taxonomy" id="2282169"/>
    <lineage>
        <taxon>Bacteria</taxon>
        <taxon>Bacillati</taxon>
        <taxon>Cyanobacteriota</taxon>
        <taxon>Cyanophyceae</taxon>
        <taxon>Oscillatoriophycideae</taxon>
        <taxon>Oscillatoriales</taxon>
    </lineage>
</organism>
<name>A0A7C3KHB7_9CYAN</name>
<dbReference type="InterPro" id="IPR053144">
    <property type="entry name" value="Acetyltransferase_Butenolide"/>
</dbReference>
<dbReference type="Pfam" id="PF13508">
    <property type="entry name" value="Acetyltransf_7"/>
    <property type="match status" value="1"/>
</dbReference>
<dbReference type="PANTHER" id="PTHR43233:SF1">
    <property type="entry name" value="FAMILY N-ACETYLTRANSFERASE, PUTATIVE (AFU_ORTHOLOGUE AFUA_6G03350)-RELATED"/>
    <property type="match status" value="1"/>
</dbReference>
<feature type="domain" description="N-acetyltransferase" evidence="1">
    <location>
        <begin position="15"/>
        <end position="149"/>
    </location>
</feature>
<reference evidence="2" key="1">
    <citation type="journal article" date="2020" name="mSystems">
        <title>Genome- and Community-Level Interaction Insights into Carbon Utilization and Element Cycling Functions of Hydrothermarchaeota in Hydrothermal Sediment.</title>
        <authorList>
            <person name="Zhou Z."/>
            <person name="Liu Y."/>
            <person name="Xu W."/>
            <person name="Pan J."/>
            <person name="Luo Z.H."/>
            <person name="Li M."/>
        </authorList>
    </citation>
    <scope>NUCLEOTIDE SEQUENCE [LARGE SCALE GENOMIC DNA]</scope>
    <source>
        <strain evidence="2">SpSt-418</strain>
    </source>
</reference>
<evidence type="ECO:0000259" key="1">
    <source>
        <dbReference type="PROSITE" id="PS51186"/>
    </source>
</evidence>
<dbReference type="SUPFAM" id="SSF55729">
    <property type="entry name" value="Acyl-CoA N-acyltransferases (Nat)"/>
    <property type="match status" value="1"/>
</dbReference>
<comment type="caution">
    <text evidence="2">The sequence shown here is derived from an EMBL/GenBank/DDBJ whole genome shotgun (WGS) entry which is preliminary data.</text>
</comment>
<dbReference type="AlphaFoldDB" id="A0A7C3KHB7"/>
<dbReference type="GO" id="GO:0016747">
    <property type="term" value="F:acyltransferase activity, transferring groups other than amino-acyl groups"/>
    <property type="evidence" value="ECO:0007669"/>
    <property type="project" value="InterPro"/>
</dbReference>
<sequence>MATIEDRQRVETNYQVVNHLTDEQIQQLCELYETTWWAKGRPFEVVQRMVNHSDVIVGICDRQTSGLIGFARVLTDYTYRALLLDVIVHETYRDRGLGRLILNSVFHHPDLQSVEAWLLVCREDVVPFYEKWGFTTDFKDVCLMARSGVPSSQEPNT</sequence>
<accession>A0A7C3KHB7</accession>